<gene>
    <name evidence="2" type="ORF">RRF57_003707</name>
</gene>
<sequence>MPDGTCKRTLQGLRAQQPRTMFHASSPYIIFLHNPPDNRSSHRRSVAVDGASLSSRQEAPSLSARQASTETTRTTTTLTDIISLTSRECRLLSGSRITTNDHILFLRDLHIYLPGEDDYRQVLPSITWILSLSSIRYILRMILHYVVCGPQ</sequence>
<feature type="compositionally biased region" description="Polar residues" evidence="1">
    <location>
        <begin position="52"/>
        <end position="68"/>
    </location>
</feature>
<dbReference type="AlphaFoldDB" id="A0AAN7Z331"/>
<keyword evidence="3" id="KW-1185">Reference proteome</keyword>
<protein>
    <submittedName>
        <fullName evidence="2">Uncharacterized protein</fullName>
    </submittedName>
</protein>
<evidence type="ECO:0000256" key="1">
    <source>
        <dbReference type="SAM" id="MobiDB-lite"/>
    </source>
</evidence>
<name>A0AAN7Z331_9PEZI</name>
<dbReference type="EMBL" id="JAWHQM010000006">
    <property type="protein sequence ID" value="KAK5627992.1"/>
    <property type="molecule type" value="Genomic_DNA"/>
</dbReference>
<proteinExistence type="predicted"/>
<dbReference type="Proteomes" id="UP001305414">
    <property type="component" value="Unassembled WGS sequence"/>
</dbReference>
<accession>A0AAN7Z331</accession>
<organism evidence="2 3">
    <name type="scientific">Xylaria bambusicola</name>
    <dbReference type="NCBI Taxonomy" id="326684"/>
    <lineage>
        <taxon>Eukaryota</taxon>
        <taxon>Fungi</taxon>
        <taxon>Dikarya</taxon>
        <taxon>Ascomycota</taxon>
        <taxon>Pezizomycotina</taxon>
        <taxon>Sordariomycetes</taxon>
        <taxon>Xylariomycetidae</taxon>
        <taxon>Xylariales</taxon>
        <taxon>Xylariaceae</taxon>
        <taxon>Xylaria</taxon>
    </lineage>
</organism>
<reference evidence="2 3" key="1">
    <citation type="submission" date="2023-10" db="EMBL/GenBank/DDBJ databases">
        <title>Draft genome sequence of Xylaria bambusicola isolate GMP-LS, the root and basal stem rot pathogen of sugarcane in Indonesia.</title>
        <authorList>
            <person name="Selvaraj P."/>
            <person name="Muralishankar V."/>
            <person name="Muruganantham S."/>
            <person name="Sp S."/>
            <person name="Haryani S."/>
            <person name="Lau K.J.X."/>
            <person name="Naqvi N.I."/>
        </authorList>
    </citation>
    <scope>NUCLEOTIDE SEQUENCE [LARGE SCALE GENOMIC DNA]</scope>
    <source>
        <strain evidence="2">GMP-LS</strain>
    </source>
</reference>
<evidence type="ECO:0000313" key="2">
    <source>
        <dbReference type="EMBL" id="KAK5627992.1"/>
    </source>
</evidence>
<feature type="region of interest" description="Disordered" evidence="1">
    <location>
        <begin position="34"/>
        <end position="72"/>
    </location>
</feature>
<comment type="caution">
    <text evidence="2">The sequence shown here is derived from an EMBL/GenBank/DDBJ whole genome shotgun (WGS) entry which is preliminary data.</text>
</comment>
<evidence type="ECO:0000313" key="3">
    <source>
        <dbReference type="Proteomes" id="UP001305414"/>
    </source>
</evidence>